<reference evidence="1 2" key="1">
    <citation type="submission" date="2005-07" db="EMBL/GenBank/DDBJ databases">
        <authorList>
            <person name="Mural R.J."/>
            <person name="Li P.W."/>
            <person name="Adams M.D."/>
            <person name="Amanatides P.G."/>
            <person name="Baden-Tillson H."/>
            <person name="Barnstead M."/>
            <person name="Chin S.H."/>
            <person name="Dew I."/>
            <person name="Evans C.A."/>
            <person name="Ferriera S."/>
            <person name="Flanigan M."/>
            <person name="Fosler C."/>
            <person name="Glodek A."/>
            <person name="Gu Z."/>
            <person name="Holt R.A."/>
            <person name="Jennings D."/>
            <person name="Kraft C.L."/>
            <person name="Lu F."/>
            <person name="Nguyen T."/>
            <person name="Nusskern D.R."/>
            <person name="Pfannkoch C.M."/>
            <person name="Sitter C."/>
            <person name="Sutton G.G."/>
            <person name="Venter J.C."/>
            <person name="Wang Z."/>
            <person name="Woodage T."/>
            <person name="Zheng X.H."/>
            <person name="Zhong F."/>
        </authorList>
    </citation>
    <scope>NUCLEOTIDE SEQUENCE [LARGE SCALE GENOMIC DNA]</scope>
    <source>
        <strain>BN</strain>
        <strain evidence="2">Sprague-Dawley</strain>
    </source>
</reference>
<dbReference type="Proteomes" id="UP000234681">
    <property type="component" value="Chromosome 10"/>
</dbReference>
<protein>
    <submittedName>
        <fullName evidence="1">RCG32737</fullName>
    </submittedName>
</protein>
<organism evidence="1 2">
    <name type="scientific">Rattus norvegicus</name>
    <name type="common">Rat</name>
    <dbReference type="NCBI Taxonomy" id="10116"/>
    <lineage>
        <taxon>Eukaryota</taxon>
        <taxon>Metazoa</taxon>
        <taxon>Chordata</taxon>
        <taxon>Craniata</taxon>
        <taxon>Vertebrata</taxon>
        <taxon>Euteleostomi</taxon>
        <taxon>Mammalia</taxon>
        <taxon>Eutheria</taxon>
        <taxon>Euarchontoglires</taxon>
        <taxon>Glires</taxon>
        <taxon>Rodentia</taxon>
        <taxon>Myomorpha</taxon>
        <taxon>Muroidea</taxon>
        <taxon>Muridae</taxon>
        <taxon>Murinae</taxon>
        <taxon>Rattus</taxon>
    </lineage>
</organism>
<dbReference type="EMBL" id="CH473948">
    <property type="protein sequence ID" value="EDM04767.1"/>
    <property type="molecule type" value="Genomic_DNA"/>
</dbReference>
<dbReference type="AlphaFoldDB" id="A6HFG3"/>
<gene>
    <name evidence="1" type="ORF">rCG_32737</name>
</gene>
<evidence type="ECO:0000313" key="2">
    <source>
        <dbReference type="Proteomes" id="UP000234681"/>
    </source>
</evidence>
<evidence type="ECO:0000313" key="1">
    <source>
        <dbReference type="EMBL" id="EDM04767.1"/>
    </source>
</evidence>
<proteinExistence type="predicted"/>
<sequence length="92" mass="10432">MLFVISVAFSTMPSRCSTNLNELPLKIIHGVVVDRRCQPEKQTYHLGWPYVSNGHEVELAGGITTGKPHKTISWSQWRVLCPIPRDYILGKQ</sequence>
<name>A6HFG3_RAT</name>
<accession>A6HFG3</accession>